<protein>
    <submittedName>
        <fullName evidence="1">Uncharacterized protein</fullName>
    </submittedName>
</protein>
<gene>
    <name evidence="1" type="ORF">L0M14_04450</name>
</gene>
<name>A0ABY3SMJ9_9BACL</name>
<organism evidence="1 2">
    <name type="scientific">Paenibacillus hexagrammi</name>
    <dbReference type="NCBI Taxonomy" id="2908839"/>
    <lineage>
        <taxon>Bacteria</taxon>
        <taxon>Bacillati</taxon>
        <taxon>Bacillota</taxon>
        <taxon>Bacilli</taxon>
        <taxon>Bacillales</taxon>
        <taxon>Paenibacillaceae</taxon>
        <taxon>Paenibacillus</taxon>
    </lineage>
</organism>
<evidence type="ECO:0000313" key="1">
    <source>
        <dbReference type="EMBL" id="UJF34449.1"/>
    </source>
</evidence>
<dbReference type="EMBL" id="CP090978">
    <property type="protein sequence ID" value="UJF34449.1"/>
    <property type="molecule type" value="Genomic_DNA"/>
</dbReference>
<evidence type="ECO:0000313" key="2">
    <source>
        <dbReference type="Proteomes" id="UP001649230"/>
    </source>
</evidence>
<proteinExistence type="predicted"/>
<keyword evidence="2" id="KW-1185">Reference proteome</keyword>
<reference evidence="1 2" key="1">
    <citation type="journal article" date="2024" name="Int. J. Syst. Evol. Microbiol.">
        <title>Paenibacillus hexagrammi sp. nov., a novel bacterium isolated from the gut content of Hexagrammos agrammus.</title>
        <authorList>
            <person name="Jung H.K."/>
            <person name="Kim D.G."/>
            <person name="Zin H."/>
            <person name="Park J."/>
            <person name="Jung H."/>
            <person name="Kim Y.O."/>
            <person name="Kong H.J."/>
            <person name="Kim J.W."/>
            <person name="Kim Y.S."/>
        </authorList>
    </citation>
    <scope>NUCLEOTIDE SEQUENCE [LARGE SCALE GENOMIC DNA]</scope>
    <source>
        <strain evidence="1 2">YPD9-1</strain>
    </source>
</reference>
<dbReference type="Proteomes" id="UP001649230">
    <property type="component" value="Chromosome"/>
</dbReference>
<accession>A0ABY3SMJ9</accession>
<dbReference type="RefSeq" id="WP_235121023.1">
    <property type="nucleotide sequence ID" value="NZ_CP090978.1"/>
</dbReference>
<sequence length="66" mass="7572">MAWHNILEQELISIKWDDRDQEAIIEVNDGGIAPSYVTLRLEAREIDQLIGALNEIQAKIRAAKRE</sequence>